<dbReference type="Pfam" id="PF13456">
    <property type="entry name" value="RVT_3"/>
    <property type="match status" value="1"/>
</dbReference>
<evidence type="ECO:0000313" key="2">
    <source>
        <dbReference type="EMBL" id="MBA0805606.1"/>
    </source>
</evidence>
<dbReference type="GO" id="GO:0004523">
    <property type="term" value="F:RNA-DNA hybrid ribonuclease activity"/>
    <property type="evidence" value="ECO:0007669"/>
    <property type="project" value="InterPro"/>
</dbReference>
<protein>
    <recommendedName>
        <fullName evidence="1">RNase H type-1 domain-containing protein</fullName>
    </recommendedName>
</protein>
<accession>A0A7J9H6X8</accession>
<dbReference type="EMBL" id="JABFAD010000008">
    <property type="protein sequence ID" value="MBA0805606.1"/>
    <property type="molecule type" value="Genomic_DNA"/>
</dbReference>
<reference evidence="2 3" key="1">
    <citation type="journal article" date="2019" name="Genome Biol. Evol.">
        <title>Insights into the evolution of the New World diploid cottons (Gossypium, subgenus Houzingenia) based on genome sequencing.</title>
        <authorList>
            <person name="Grover C.E."/>
            <person name="Arick M.A. 2nd"/>
            <person name="Thrash A."/>
            <person name="Conover J.L."/>
            <person name="Sanders W.S."/>
            <person name="Peterson D.G."/>
            <person name="Frelichowski J.E."/>
            <person name="Scheffler J.A."/>
            <person name="Scheffler B.E."/>
            <person name="Wendel J.F."/>
        </authorList>
    </citation>
    <scope>NUCLEOTIDE SEQUENCE [LARGE SCALE GENOMIC DNA]</scope>
    <source>
        <strain evidence="2">0</strain>
        <tissue evidence="2">Leaf</tissue>
    </source>
</reference>
<dbReference type="InterPro" id="IPR052929">
    <property type="entry name" value="RNase_H-like_EbsB-rel"/>
</dbReference>
<comment type="caution">
    <text evidence="2">The sequence shown here is derived from an EMBL/GenBank/DDBJ whole genome shotgun (WGS) entry which is preliminary data.</text>
</comment>
<dbReference type="GO" id="GO:0003676">
    <property type="term" value="F:nucleic acid binding"/>
    <property type="evidence" value="ECO:0007669"/>
    <property type="project" value="InterPro"/>
</dbReference>
<dbReference type="Gene3D" id="3.30.420.10">
    <property type="entry name" value="Ribonuclease H-like superfamily/Ribonuclease H"/>
    <property type="match status" value="1"/>
</dbReference>
<dbReference type="PANTHER" id="PTHR47074">
    <property type="entry name" value="BNAC02G40300D PROTEIN"/>
    <property type="match status" value="1"/>
</dbReference>
<gene>
    <name evidence="2" type="ORF">Gohar_005105</name>
</gene>
<dbReference type="Proteomes" id="UP000593560">
    <property type="component" value="Unassembled WGS sequence"/>
</dbReference>
<keyword evidence="3" id="KW-1185">Reference proteome</keyword>
<sequence>MRAAIGIFVPDHAALEMGFWRVVLEGDSLYIIKKLQERSPDFSPIRPIIEDARLFLRHFLSWEALFTPRECNKAAHLLAATGMKDGGNRYWMKEEPCFLVQQIREDKRQVLVPAVLDFLRPLGFVCYQLIFCFIGS</sequence>
<dbReference type="AlphaFoldDB" id="A0A7J9H6X8"/>
<feature type="domain" description="RNase H type-1" evidence="1">
    <location>
        <begin position="13"/>
        <end position="80"/>
    </location>
</feature>
<organism evidence="2 3">
    <name type="scientific">Gossypium harknessii</name>
    <dbReference type="NCBI Taxonomy" id="34285"/>
    <lineage>
        <taxon>Eukaryota</taxon>
        <taxon>Viridiplantae</taxon>
        <taxon>Streptophyta</taxon>
        <taxon>Embryophyta</taxon>
        <taxon>Tracheophyta</taxon>
        <taxon>Spermatophyta</taxon>
        <taxon>Magnoliopsida</taxon>
        <taxon>eudicotyledons</taxon>
        <taxon>Gunneridae</taxon>
        <taxon>Pentapetalae</taxon>
        <taxon>rosids</taxon>
        <taxon>malvids</taxon>
        <taxon>Malvales</taxon>
        <taxon>Malvaceae</taxon>
        <taxon>Malvoideae</taxon>
        <taxon>Gossypium</taxon>
    </lineage>
</organism>
<proteinExistence type="predicted"/>
<dbReference type="InterPro" id="IPR002156">
    <property type="entry name" value="RNaseH_domain"/>
</dbReference>
<evidence type="ECO:0000313" key="3">
    <source>
        <dbReference type="Proteomes" id="UP000593560"/>
    </source>
</evidence>
<evidence type="ECO:0000259" key="1">
    <source>
        <dbReference type="Pfam" id="PF13456"/>
    </source>
</evidence>
<dbReference type="PANTHER" id="PTHR47074:SF61">
    <property type="entry name" value="RNASE H TYPE-1 DOMAIN-CONTAINING PROTEIN"/>
    <property type="match status" value="1"/>
</dbReference>
<dbReference type="InterPro" id="IPR044730">
    <property type="entry name" value="RNase_H-like_dom_plant"/>
</dbReference>
<feature type="non-terminal residue" evidence="2">
    <location>
        <position position="1"/>
    </location>
</feature>
<dbReference type="CDD" id="cd06222">
    <property type="entry name" value="RNase_H_like"/>
    <property type="match status" value="1"/>
</dbReference>
<name>A0A7J9H6X8_9ROSI</name>
<dbReference type="InterPro" id="IPR036397">
    <property type="entry name" value="RNaseH_sf"/>
</dbReference>
<dbReference type="OrthoDB" id="1614289at2759"/>